<proteinExistence type="predicted"/>
<accession>A0ABQ9G105</accession>
<evidence type="ECO:0000313" key="2">
    <source>
        <dbReference type="EMBL" id="KAJ8866168.1"/>
    </source>
</evidence>
<evidence type="ECO:0000256" key="1">
    <source>
        <dbReference type="SAM" id="MobiDB-lite"/>
    </source>
</evidence>
<evidence type="ECO:0000313" key="3">
    <source>
        <dbReference type="Proteomes" id="UP001159363"/>
    </source>
</evidence>
<gene>
    <name evidence="2" type="ORF">PR048_033692</name>
</gene>
<reference evidence="2 3" key="1">
    <citation type="submission" date="2023-02" db="EMBL/GenBank/DDBJ databases">
        <title>LHISI_Scaffold_Assembly.</title>
        <authorList>
            <person name="Stuart O.P."/>
            <person name="Cleave R."/>
            <person name="Magrath M.J.L."/>
            <person name="Mikheyev A.S."/>
        </authorList>
    </citation>
    <scope>NUCLEOTIDE SEQUENCE [LARGE SCALE GENOMIC DNA]</scope>
    <source>
        <strain evidence="2">Daus_M_001</strain>
        <tissue evidence="2">Leg muscle</tissue>
    </source>
</reference>
<protein>
    <submittedName>
        <fullName evidence="2">Uncharacterized protein</fullName>
    </submittedName>
</protein>
<keyword evidence="3" id="KW-1185">Reference proteome</keyword>
<feature type="compositionally biased region" description="Basic and acidic residues" evidence="1">
    <location>
        <begin position="41"/>
        <end position="73"/>
    </location>
</feature>
<organism evidence="2 3">
    <name type="scientific">Dryococelus australis</name>
    <dbReference type="NCBI Taxonomy" id="614101"/>
    <lineage>
        <taxon>Eukaryota</taxon>
        <taxon>Metazoa</taxon>
        <taxon>Ecdysozoa</taxon>
        <taxon>Arthropoda</taxon>
        <taxon>Hexapoda</taxon>
        <taxon>Insecta</taxon>
        <taxon>Pterygota</taxon>
        <taxon>Neoptera</taxon>
        <taxon>Polyneoptera</taxon>
        <taxon>Phasmatodea</taxon>
        <taxon>Verophasmatodea</taxon>
        <taxon>Anareolatae</taxon>
        <taxon>Phasmatidae</taxon>
        <taxon>Eurycanthinae</taxon>
        <taxon>Dryococelus</taxon>
    </lineage>
</organism>
<feature type="region of interest" description="Disordered" evidence="1">
    <location>
        <begin position="1"/>
        <end position="94"/>
    </location>
</feature>
<sequence>MQLRLDKLPSASEATKPQESIDESAVEYLAEPPPLLPPSTHHTEAEHDSRVEQVKIAGKEKETASKKGTRTIECEFSSTEEESDEALVSDSSKINIETPFQSDVFRSPETFEFDSNIPRTSG</sequence>
<comment type="caution">
    <text evidence="2">The sequence shown here is derived from an EMBL/GenBank/DDBJ whole genome shotgun (WGS) entry which is preliminary data.</text>
</comment>
<dbReference type="EMBL" id="JARBHB010000017">
    <property type="protein sequence ID" value="KAJ8866168.1"/>
    <property type="molecule type" value="Genomic_DNA"/>
</dbReference>
<name>A0ABQ9G105_9NEOP</name>
<feature type="compositionally biased region" description="Acidic residues" evidence="1">
    <location>
        <begin position="78"/>
        <end position="87"/>
    </location>
</feature>
<dbReference type="Proteomes" id="UP001159363">
    <property type="component" value="Chromosome 16"/>
</dbReference>